<comment type="caution">
    <text evidence="2">The sequence shown here is derived from an EMBL/GenBank/DDBJ whole genome shotgun (WGS) entry which is preliminary data.</text>
</comment>
<evidence type="ECO:0000313" key="3">
    <source>
        <dbReference type="Proteomes" id="UP000728647"/>
    </source>
</evidence>
<keyword evidence="2" id="KW-0808">Transferase</keyword>
<dbReference type="GO" id="GO:0032259">
    <property type="term" value="P:methylation"/>
    <property type="evidence" value="ECO:0007669"/>
    <property type="project" value="UniProtKB-KW"/>
</dbReference>
<evidence type="ECO:0000259" key="1">
    <source>
        <dbReference type="Pfam" id="PF08241"/>
    </source>
</evidence>
<keyword evidence="2" id="KW-0489">Methyltransferase</keyword>
<dbReference type="Gene3D" id="3.40.50.150">
    <property type="entry name" value="Vaccinia Virus protein VP39"/>
    <property type="match status" value="1"/>
</dbReference>
<accession>A0A8J8KE23</accession>
<dbReference type="AlphaFoldDB" id="A0A8J8KE23"/>
<proteinExistence type="predicted"/>
<name>A0A8J8KE23_9EURY</name>
<dbReference type="RefSeq" id="WP_174701314.1">
    <property type="nucleotide sequence ID" value="NZ_JABURA010000001.1"/>
</dbReference>
<feature type="domain" description="Methyltransferase type 11" evidence="1">
    <location>
        <begin position="59"/>
        <end position="153"/>
    </location>
</feature>
<protein>
    <submittedName>
        <fullName evidence="2">Class I SAM-dependent methyltransferase</fullName>
    </submittedName>
</protein>
<sequence>MTQPAQDDETVKELVRQHWDGRAATFDEEPQHGIHTGEQRDRWLEVLRETIGDDPRRVLDAGCGTGVLSLLLAELGHDVTGVDFAPSMLERAREKARAAGQSVEFHRGDAEALAAPDDAFDLLTARHLVWTLPNPAAAIREWQRVVEPGGRILLVEGYWDHDEPWDEYEVIHDDLPLYDGRPPDELREVLLEVGLRDVTYEPLQDSTLWGREPRHDYYLMSGTVPR</sequence>
<reference evidence="2" key="1">
    <citation type="submission" date="2020-06" db="EMBL/GenBank/DDBJ databases">
        <title>Haloterrigena sp. nov., an extremely halophilic archaeon isolated from a saline sediment.</title>
        <authorList>
            <person name="Liu B.-B."/>
        </authorList>
    </citation>
    <scope>NUCLEOTIDE SEQUENCE</scope>
    <source>
        <strain evidence="2">SYSU A121-1</strain>
    </source>
</reference>
<dbReference type="Proteomes" id="UP000728647">
    <property type="component" value="Unassembled WGS sequence"/>
</dbReference>
<dbReference type="GO" id="GO:0008757">
    <property type="term" value="F:S-adenosylmethionine-dependent methyltransferase activity"/>
    <property type="evidence" value="ECO:0007669"/>
    <property type="project" value="InterPro"/>
</dbReference>
<dbReference type="CDD" id="cd02440">
    <property type="entry name" value="AdoMet_MTases"/>
    <property type="match status" value="1"/>
</dbReference>
<dbReference type="EMBL" id="JABURA010000001">
    <property type="protein sequence ID" value="NUB90176.1"/>
    <property type="molecule type" value="Genomic_DNA"/>
</dbReference>
<organism evidence="2 3">
    <name type="scientific">Haloterrigena gelatinilytica</name>
    <dbReference type="NCBI Taxonomy" id="2741724"/>
    <lineage>
        <taxon>Archaea</taxon>
        <taxon>Methanobacteriati</taxon>
        <taxon>Methanobacteriota</taxon>
        <taxon>Stenosarchaea group</taxon>
        <taxon>Halobacteria</taxon>
        <taxon>Halobacteriales</taxon>
        <taxon>Natrialbaceae</taxon>
        <taxon>Haloterrigena</taxon>
    </lineage>
</organism>
<dbReference type="SUPFAM" id="SSF53335">
    <property type="entry name" value="S-adenosyl-L-methionine-dependent methyltransferases"/>
    <property type="match status" value="1"/>
</dbReference>
<gene>
    <name evidence="2" type="ORF">HT576_03885</name>
</gene>
<dbReference type="InterPro" id="IPR029063">
    <property type="entry name" value="SAM-dependent_MTases_sf"/>
</dbReference>
<dbReference type="PANTHER" id="PTHR43591:SF24">
    <property type="entry name" value="2-METHOXY-6-POLYPRENYL-1,4-BENZOQUINOL METHYLASE, MITOCHONDRIAL"/>
    <property type="match status" value="1"/>
</dbReference>
<evidence type="ECO:0000313" key="2">
    <source>
        <dbReference type="EMBL" id="NUB90176.1"/>
    </source>
</evidence>
<dbReference type="InterPro" id="IPR013216">
    <property type="entry name" value="Methyltransf_11"/>
</dbReference>
<dbReference type="PANTHER" id="PTHR43591">
    <property type="entry name" value="METHYLTRANSFERASE"/>
    <property type="match status" value="1"/>
</dbReference>
<dbReference type="Pfam" id="PF08241">
    <property type="entry name" value="Methyltransf_11"/>
    <property type="match status" value="1"/>
</dbReference>